<protein>
    <submittedName>
        <fullName evidence="3">Uncharacterized protein</fullName>
    </submittedName>
</protein>
<feature type="transmembrane region" description="Helical" evidence="2">
    <location>
        <begin position="33"/>
        <end position="53"/>
    </location>
</feature>
<evidence type="ECO:0000256" key="1">
    <source>
        <dbReference type="SAM" id="MobiDB-lite"/>
    </source>
</evidence>
<keyword evidence="2" id="KW-1133">Transmembrane helix</keyword>
<keyword evidence="4" id="KW-1185">Reference proteome</keyword>
<dbReference type="Proteomes" id="UP001055102">
    <property type="component" value="Unassembled WGS sequence"/>
</dbReference>
<evidence type="ECO:0000256" key="2">
    <source>
        <dbReference type="SAM" id="Phobius"/>
    </source>
</evidence>
<reference evidence="3" key="1">
    <citation type="journal article" date="2021" name="Front. Microbiol.">
        <title>Comprehensive Comparative Genomics and Phenotyping of Methylobacterium Species.</title>
        <authorList>
            <person name="Alessa O."/>
            <person name="Ogura Y."/>
            <person name="Fujitani Y."/>
            <person name="Takami H."/>
            <person name="Hayashi T."/>
            <person name="Sahin N."/>
            <person name="Tani A."/>
        </authorList>
    </citation>
    <scope>NUCLEOTIDE SEQUENCE</scope>
    <source>
        <strain evidence="3">LMG 23639</strain>
    </source>
</reference>
<organism evidence="3 4">
    <name type="scientific">Methylobacterium jeotgali</name>
    <dbReference type="NCBI Taxonomy" id="381630"/>
    <lineage>
        <taxon>Bacteria</taxon>
        <taxon>Pseudomonadati</taxon>
        <taxon>Pseudomonadota</taxon>
        <taxon>Alphaproteobacteria</taxon>
        <taxon>Hyphomicrobiales</taxon>
        <taxon>Methylobacteriaceae</taxon>
        <taxon>Methylobacterium</taxon>
    </lineage>
</organism>
<name>A0ABQ4SUH0_9HYPH</name>
<keyword evidence="2" id="KW-0472">Membrane</keyword>
<evidence type="ECO:0000313" key="4">
    <source>
        <dbReference type="Proteomes" id="UP001055102"/>
    </source>
</evidence>
<evidence type="ECO:0000313" key="3">
    <source>
        <dbReference type="EMBL" id="GJE06124.1"/>
    </source>
</evidence>
<accession>A0ABQ4SUH0</accession>
<gene>
    <name evidence="3" type="ORF">AOPFMNJM_1431</name>
</gene>
<proteinExistence type="predicted"/>
<dbReference type="EMBL" id="BPQR01000022">
    <property type="protein sequence ID" value="GJE06124.1"/>
    <property type="molecule type" value="Genomic_DNA"/>
</dbReference>
<feature type="region of interest" description="Disordered" evidence="1">
    <location>
        <begin position="1"/>
        <end position="21"/>
    </location>
</feature>
<reference evidence="3" key="2">
    <citation type="submission" date="2021-08" db="EMBL/GenBank/DDBJ databases">
        <authorList>
            <person name="Tani A."/>
            <person name="Ola A."/>
            <person name="Ogura Y."/>
            <person name="Katsura K."/>
            <person name="Hayashi T."/>
        </authorList>
    </citation>
    <scope>NUCLEOTIDE SEQUENCE</scope>
    <source>
        <strain evidence="3">LMG 23639</strain>
    </source>
</reference>
<comment type="caution">
    <text evidence="3">The sequence shown here is derived from an EMBL/GenBank/DDBJ whole genome shotgun (WGS) entry which is preliminary data.</text>
</comment>
<keyword evidence="2" id="KW-0812">Transmembrane</keyword>
<dbReference type="RefSeq" id="WP_373319979.1">
    <property type="nucleotide sequence ID" value="NZ_BPQR01000022.1"/>
</dbReference>
<sequence length="369" mass="39248">MPAPGLPRSVLSAPEHPARAGAPGSDAWRCFCAGFLGLALVLGLAAVAGIALLDPYGLRAAPGRMPGPLMDGNQRFMYPQVVRSGAYDAAVFGTSTARLLDPRDLDAAFEHRFANLAMNAATPWEQASLARLFLRQGPAKAVLFALDATWCDADADRRRTTFRPFPPWLYEPDPSFGVLRQANWQALTVAGRVLLARLGLEKPRLRADGYGVFTPPEAAYDAARAAAHIHGGGSAVEDAPPAETEAAPQGEAMPALGWLDELLAALPEETLRLVAFMPVHVAAQPVPGSKRAAREADCKARVAAIGRARGAGVVDFRVPSPVTTRDANYWDALHYRLPVAPRIVAALAAARAGGGDDPDGFYRVLARPR</sequence>